<dbReference type="Gene3D" id="3.40.1710.10">
    <property type="entry name" value="abc type-2 transporter like domain"/>
    <property type="match status" value="1"/>
</dbReference>
<feature type="transmembrane region" description="Helical" evidence="6">
    <location>
        <begin position="684"/>
        <end position="704"/>
    </location>
</feature>
<organism evidence="8 9">
    <name type="scientific">Cerasibacillus terrae</name>
    <dbReference type="NCBI Taxonomy" id="2498845"/>
    <lineage>
        <taxon>Bacteria</taxon>
        <taxon>Bacillati</taxon>
        <taxon>Bacillota</taxon>
        <taxon>Bacilli</taxon>
        <taxon>Bacillales</taxon>
        <taxon>Bacillaceae</taxon>
        <taxon>Cerasibacillus</taxon>
    </lineage>
</organism>
<reference evidence="8 9" key="1">
    <citation type="submission" date="2019-06" db="EMBL/GenBank/DDBJ databases">
        <title>Cerasibacillus sp. nov., isolated from maize field.</title>
        <authorList>
            <person name="Lin S.-Y."/>
            <person name="Tsai C.-F."/>
            <person name="Young C.-C."/>
        </authorList>
    </citation>
    <scope>NUCLEOTIDE SEQUENCE [LARGE SCALE GENOMIC DNA]</scope>
    <source>
        <strain evidence="8 9">CC-CFT480</strain>
    </source>
</reference>
<dbReference type="Proteomes" id="UP000321574">
    <property type="component" value="Unassembled WGS sequence"/>
</dbReference>
<feature type="transmembrane region" description="Helical" evidence="6">
    <location>
        <begin position="20"/>
        <end position="42"/>
    </location>
</feature>
<feature type="transmembrane region" description="Helical" evidence="6">
    <location>
        <begin position="754"/>
        <end position="777"/>
    </location>
</feature>
<dbReference type="InterPro" id="IPR017501">
    <property type="entry name" value="Phage_infect_YhgE_C"/>
</dbReference>
<protein>
    <submittedName>
        <fullName evidence="8">YhgE/Pip domain-containing protein</fullName>
    </submittedName>
</protein>
<feature type="domain" description="ABC-2 type transporter transmembrane" evidence="7">
    <location>
        <begin position="25"/>
        <end position="167"/>
    </location>
</feature>
<dbReference type="PANTHER" id="PTHR43077:SF5">
    <property type="entry name" value="PHAGE INFECTION PROTEIN"/>
    <property type="match status" value="1"/>
</dbReference>
<proteinExistence type="predicted"/>
<keyword evidence="9" id="KW-1185">Reference proteome</keyword>
<dbReference type="GO" id="GO:0140359">
    <property type="term" value="F:ABC-type transporter activity"/>
    <property type="evidence" value="ECO:0007669"/>
    <property type="project" value="InterPro"/>
</dbReference>
<feature type="transmembrane region" description="Helical" evidence="6">
    <location>
        <begin position="724"/>
        <end position="748"/>
    </location>
</feature>
<dbReference type="GO" id="GO:0016020">
    <property type="term" value="C:membrane"/>
    <property type="evidence" value="ECO:0007669"/>
    <property type="project" value="UniProtKB-SubCell"/>
</dbReference>
<dbReference type="EMBL" id="VDUW01000001">
    <property type="protein sequence ID" value="TXL67518.1"/>
    <property type="molecule type" value="Genomic_DNA"/>
</dbReference>
<feature type="domain" description="ABC-2 type transporter transmembrane" evidence="7">
    <location>
        <begin position="674"/>
        <end position="856"/>
    </location>
</feature>
<keyword evidence="3 6" id="KW-1133">Transmembrane helix</keyword>
<evidence type="ECO:0000313" key="8">
    <source>
        <dbReference type="EMBL" id="TXL67518.1"/>
    </source>
</evidence>
<dbReference type="OrthoDB" id="9811483at2"/>
<accession>A0A5C8P262</accession>
<gene>
    <name evidence="8" type="ORF">FHP05_00440</name>
</gene>
<comment type="subcellular location">
    <subcellularLocation>
        <location evidence="1">Membrane</location>
        <topology evidence="1">Multi-pass membrane protein</topology>
    </subcellularLocation>
</comment>
<keyword evidence="2 6" id="KW-0812">Transmembrane</keyword>
<feature type="transmembrane region" description="Helical" evidence="6">
    <location>
        <begin position="842"/>
        <end position="862"/>
    </location>
</feature>
<dbReference type="AlphaFoldDB" id="A0A5C8P262"/>
<keyword evidence="4 6" id="KW-0472">Membrane</keyword>
<evidence type="ECO:0000259" key="7">
    <source>
        <dbReference type="Pfam" id="PF12698"/>
    </source>
</evidence>
<dbReference type="InterPro" id="IPR051328">
    <property type="entry name" value="T7SS_ABC-Transporter"/>
</dbReference>
<sequence>MKKSMFLTEWKNIFTNKKLLISLTAVLFVPLMYAGMFLWAFWDPYDYLDKLPIAVINEDQGADFEGEHLDIGDELVENLQDLDELNFDVVSRKKGYQDLENQEYYMLVEIPEDFSKNATTLLDDHPEKLKLKYIPNESYNFLSSQIGESAVKEIKTEIAGEVSKTYAETMFDKLGEIADGFEEASDGSGKIDDGAVKLKDGSKELKVNLEKLASKSIQFEDGVNTAAKGSSELAQGAQTLSSGVSELYLNSNKLRDASEDLQAGAGQLANGIAQADNGVTAMKQNVPKLVDGTQQVQNGLTQLHNQLPEEMAKKVNQTVKDKKGKVRQTIDDTIAQKEKEIAPKVKEQITNGIAQGASEGVVKEVNKFIPQAPKAISESVAKDIVNYLKEAQDAKTEQIKEDISSILSDVGVPDQTINEVINKIDGLTVDYNSIEEFVQVTLQSGLEEVLAGVEITQEQQQKIENIIREKAEPKVEQGVNQALDDANQKIDYRLDNYEKEIMSHLDDITKELETEIKAALDNPIGQLQGGLTQINDGQKTLQNGVNQLSDGTGQLRDGSGKLVSGQNSYVDNMYKFTSSFQKADTGASDLANGAGILNHGMYQLSDGAHQFNDGSHKLADGSGELSDGTKELRGGTKELHEKLDEAADEVGSVKSDDETYDMMGSPVTMGKEEINKVPNYGTGFAPYFISLGLFVGALVISIVLNLNDPIIEPRNALSLFLSKFGMLAVVGIIQALILDAILLLGLGLEVKSVPLFMFVSIVTSLVFMTLVQFLSTVLGDPGRFIAIVILILQLTTSAGTFPLELIPDVLHTFNSLLPMTYSVQAFKAVVSSGDYAFMWKNVGILATYIVVAMGLTYSYFLIKSKKTDHAHEQQMEEAY</sequence>
<dbReference type="NCBIfam" id="TIGR03061">
    <property type="entry name" value="pip_yhgE_Nterm"/>
    <property type="match status" value="1"/>
</dbReference>
<evidence type="ECO:0000313" key="9">
    <source>
        <dbReference type="Proteomes" id="UP000321574"/>
    </source>
</evidence>
<dbReference type="Pfam" id="PF12698">
    <property type="entry name" value="ABC2_membrane_3"/>
    <property type="match status" value="2"/>
</dbReference>
<dbReference type="PANTHER" id="PTHR43077">
    <property type="entry name" value="TRANSPORT PERMEASE YVFS-RELATED"/>
    <property type="match status" value="1"/>
</dbReference>
<comment type="caution">
    <text evidence="8">The sequence shown here is derived from an EMBL/GenBank/DDBJ whole genome shotgun (WGS) entry which is preliminary data.</text>
</comment>
<evidence type="ECO:0000256" key="5">
    <source>
        <dbReference type="SAM" id="MobiDB-lite"/>
    </source>
</evidence>
<dbReference type="InterPro" id="IPR023908">
    <property type="entry name" value="xxxLxxG_rpt"/>
</dbReference>
<feature type="transmembrane region" description="Helical" evidence="6">
    <location>
        <begin position="784"/>
        <end position="803"/>
    </location>
</feature>
<evidence type="ECO:0000256" key="3">
    <source>
        <dbReference type="ARBA" id="ARBA00022989"/>
    </source>
</evidence>
<dbReference type="InterPro" id="IPR017500">
    <property type="entry name" value="Phage_infect_YhgE_N"/>
</dbReference>
<evidence type="ECO:0000256" key="6">
    <source>
        <dbReference type="SAM" id="Phobius"/>
    </source>
</evidence>
<dbReference type="NCBIfam" id="TIGR03057">
    <property type="entry name" value="xxxLxxG_by_4"/>
    <property type="match status" value="3"/>
</dbReference>
<dbReference type="RefSeq" id="WP_147665016.1">
    <property type="nucleotide sequence ID" value="NZ_VDUW01000001.1"/>
</dbReference>
<dbReference type="NCBIfam" id="TIGR03062">
    <property type="entry name" value="pip_yhgE_Cterm"/>
    <property type="match status" value="1"/>
</dbReference>
<dbReference type="InterPro" id="IPR013525">
    <property type="entry name" value="ABC2_TM"/>
</dbReference>
<evidence type="ECO:0000256" key="2">
    <source>
        <dbReference type="ARBA" id="ARBA00022692"/>
    </source>
</evidence>
<evidence type="ECO:0000256" key="1">
    <source>
        <dbReference type="ARBA" id="ARBA00004141"/>
    </source>
</evidence>
<feature type="region of interest" description="Disordered" evidence="5">
    <location>
        <begin position="613"/>
        <end position="632"/>
    </location>
</feature>
<evidence type="ECO:0000256" key="4">
    <source>
        <dbReference type="ARBA" id="ARBA00023136"/>
    </source>
</evidence>
<name>A0A5C8P262_9BACI</name>